<reference evidence="2" key="1">
    <citation type="submission" date="2021-09" db="EMBL/GenBank/DDBJ databases">
        <authorList>
            <consortium name="Pathogen Informatics"/>
        </authorList>
    </citation>
    <scope>NUCLEOTIDE SEQUENCE</scope>
</reference>
<dbReference type="OrthoDB" id="5841574at2759"/>
<evidence type="ECO:0000313" key="3">
    <source>
        <dbReference type="Proteomes" id="UP000746747"/>
    </source>
</evidence>
<dbReference type="InterPro" id="IPR016090">
    <property type="entry name" value="PLA2-like_dom"/>
</dbReference>
<dbReference type="GO" id="GO:0006644">
    <property type="term" value="P:phospholipid metabolic process"/>
    <property type="evidence" value="ECO:0007669"/>
    <property type="project" value="InterPro"/>
</dbReference>
<dbReference type="Proteomes" id="UP000746747">
    <property type="component" value="Unassembled WGS sequence"/>
</dbReference>
<dbReference type="Gene3D" id="1.20.90.10">
    <property type="entry name" value="Phospholipase A2 domain"/>
    <property type="match status" value="1"/>
</dbReference>
<organism evidence="2 3">
    <name type="scientific">Cercopithifilaria johnstoni</name>
    <dbReference type="NCBI Taxonomy" id="2874296"/>
    <lineage>
        <taxon>Eukaryota</taxon>
        <taxon>Metazoa</taxon>
        <taxon>Ecdysozoa</taxon>
        <taxon>Nematoda</taxon>
        <taxon>Chromadorea</taxon>
        <taxon>Rhabditida</taxon>
        <taxon>Spirurina</taxon>
        <taxon>Spiruromorpha</taxon>
        <taxon>Filarioidea</taxon>
        <taxon>Onchocercidae</taxon>
        <taxon>Cercopithifilaria</taxon>
    </lineage>
</organism>
<accession>A0A8J2PWB4</accession>
<dbReference type="EMBL" id="CAKAEH010001603">
    <property type="protein sequence ID" value="CAG9537935.1"/>
    <property type="molecule type" value="Genomic_DNA"/>
</dbReference>
<feature type="domain" description="Phospholipase A2-like central" evidence="1">
    <location>
        <begin position="15"/>
        <end position="90"/>
    </location>
</feature>
<sequence length="99" mass="11139">MQASIPLTISNSTTIVNCCVHHKGCYSTAVESDDWKYWFLIYFTDYIWKCVDGNPVCSEEEGKNSIDVCAAAICKCDSDLVSCWKQNDFSYVKQGCLSI</sequence>
<keyword evidence="3" id="KW-1185">Reference proteome</keyword>
<evidence type="ECO:0000313" key="2">
    <source>
        <dbReference type="EMBL" id="CAG9537935.1"/>
    </source>
</evidence>
<evidence type="ECO:0000259" key="1">
    <source>
        <dbReference type="Pfam" id="PF00068"/>
    </source>
</evidence>
<dbReference type="AlphaFoldDB" id="A0A8J2PWB4"/>
<gene>
    <name evidence="2" type="ORF">CJOHNSTONI_LOCUS7690</name>
</gene>
<proteinExistence type="predicted"/>
<dbReference type="GO" id="GO:0050482">
    <property type="term" value="P:arachidonate secretion"/>
    <property type="evidence" value="ECO:0007669"/>
    <property type="project" value="InterPro"/>
</dbReference>
<dbReference type="GO" id="GO:0004623">
    <property type="term" value="F:phospholipase A2 activity"/>
    <property type="evidence" value="ECO:0007669"/>
    <property type="project" value="InterPro"/>
</dbReference>
<name>A0A8J2PWB4_9BILA</name>
<dbReference type="Pfam" id="PF00068">
    <property type="entry name" value="Phospholip_A2_1"/>
    <property type="match status" value="1"/>
</dbReference>
<dbReference type="SUPFAM" id="SSF48619">
    <property type="entry name" value="Phospholipase A2, PLA2"/>
    <property type="match status" value="1"/>
</dbReference>
<protein>
    <recommendedName>
        <fullName evidence="1">Phospholipase A2-like central domain-containing protein</fullName>
    </recommendedName>
</protein>
<dbReference type="InterPro" id="IPR036444">
    <property type="entry name" value="PLipase_A2_dom_sf"/>
</dbReference>
<comment type="caution">
    <text evidence="2">The sequence shown here is derived from an EMBL/GenBank/DDBJ whole genome shotgun (WGS) entry which is preliminary data.</text>
</comment>